<dbReference type="InterPro" id="IPR002589">
    <property type="entry name" value="Macro_dom"/>
</dbReference>
<dbReference type="InterPro" id="IPR043472">
    <property type="entry name" value="Macro_dom-like"/>
</dbReference>
<name>A0ABV3QEU3_9GAMM</name>
<evidence type="ECO:0000259" key="2">
    <source>
        <dbReference type="PROSITE" id="PS51154"/>
    </source>
</evidence>
<feature type="domain" description="Macro" evidence="2">
    <location>
        <begin position="1"/>
        <end position="64"/>
    </location>
</feature>
<proteinExistence type="predicted"/>
<evidence type="ECO:0000256" key="1">
    <source>
        <dbReference type="SAM" id="MobiDB-lite"/>
    </source>
</evidence>
<feature type="region of interest" description="Disordered" evidence="1">
    <location>
        <begin position="40"/>
        <end position="64"/>
    </location>
</feature>
<evidence type="ECO:0000313" key="4">
    <source>
        <dbReference type="Proteomes" id="UP001556220"/>
    </source>
</evidence>
<dbReference type="EMBL" id="JBFOHK010000002">
    <property type="protein sequence ID" value="MEW9572354.1"/>
    <property type="molecule type" value="Genomic_DNA"/>
</dbReference>
<dbReference type="PROSITE" id="PS51154">
    <property type="entry name" value="MACRO"/>
    <property type="match status" value="1"/>
</dbReference>
<sequence length="64" mass="6689">MITSTQGNLLETRAEALVNSVNTVGVMGKGIVLMFKERLPKTSVATPPPARSRKCASAGCSSPK</sequence>
<dbReference type="Proteomes" id="UP001556220">
    <property type="component" value="Unassembled WGS sequence"/>
</dbReference>
<protein>
    <recommendedName>
        <fullName evidence="2">Macro domain-containing protein</fullName>
    </recommendedName>
</protein>
<keyword evidence="4" id="KW-1185">Reference proteome</keyword>
<dbReference type="SUPFAM" id="SSF52949">
    <property type="entry name" value="Macro domain-like"/>
    <property type="match status" value="1"/>
</dbReference>
<evidence type="ECO:0000313" key="3">
    <source>
        <dbReference type="EMBL" id="MEW9572354.1"/>
    </source>
</evidence>
<dbReference type="RefSeq" id="WP_367854401.1">
    <property type="nucleotide sequence ID" value="NZ_JBFOHK010000002.1"/>
</dbReference>
<comment type="caution">
    <text evidence="3">The sequence shown here is derived from an EMBL/GenBank/DDBJ whole genome shotgun (WGS) entry which is preliminary data.</text>
</comment>
<reference evidence="3 4" key="1">
    <citation type="submission" date="2024-06" db="EMBL/GenBank/DDBJ databases">
        <authorList>
            <person name="Woo H."/>
        </authorList>
    </citation>
    <scope>NUCLEOTIDE SEQUENCE [LARGE SCALE GENOMIC DNA]</scope>
    <source>
        <strain evidence="3 4">Si-c</strain>
    </source>
</reference>
<organism evidence="3 4">
    <name type="scientific">Rhodanobacter lycopersici</name>
    <dbReference type="NCBI Taxonomy" id="3162487"/>
    <lineage>
        <taxon>Bacteria</taxon>
        <taxon>Pseudomonadati</taxon>
        <taxon>Pseudomonadota</taxon>
        <taxon>Gammaproteobacteria</taxon>
        <taxon>Lysobacterales</taxon>
        <taxon>Rhodanobacteraceae</taxon>
        <taxon>Rhodanobacter</taxon>
    </lineage>
</organism>
<dbReference type="Gene3D" id="3.40.220.10">
    <property type="entry name" value="Leucine Aminopeptidase, subunit E, domain 1"/>
    <property type="match status" value="1"/>
</dbReference>
<gene>
    <name evidence="3" type="ORF">ABQJ54_11385</name>
</gene>
<accession>A0ABV3QEU3</accession>